<accession>A0A0H5DPM2</accession>
<evidence type="ECO:0000259" key="3">
    <source>
        <dbReference type="Pfam" id="PF06863"/>
    </source>
</evidence>
<keyword evidence="1" id="KW-0732">Signal</keyword>
<evidence type="ECO:0000313" key="5">
    <source>
        <dbReference type="Proteomes" id="UP000220251"/>
    </source>
</evidence>
<proteinExistence type="predicted"/>
<dbReference type="EMBL" id="CWGJ01000012">
    <property type="protein sequence ID" value="CRX38521.1"/>
    <property type="molecule type" value="Genomic_DNA"/>
</dbReference>
<organism evidence="4 5">
    <name type="scientific">Estrella lausannensis</name>
    <dbReference type="NCBI Taxonomy" id="483423"/>
    <lineage>
        <taxon>Bacteria</taxon>
        <taxon>Pseudomonadati</taxon>
        <taxon>Chlamydiota</taxon>
        <taxon>Chlamydiia</taxon>
        <taxon>Parachlamydiales</taxon>
        <taxon>Candidatus Criblamydiaceae</taxon>
        <taxon>Estrella</taxon>
    </lineage>
</organism>
<feature type="chain" id="PRO_5005218487" evidence="1">
    <location>
        <begin position="20"/>
        <end position="460"/>
    </location>
</feature>
<dbReference type="AlphaFoldDB" id="A0A0H5DPM2"/>
<dbReference type="InterPro" id="IPR037050">
    <property type="entry name" value="DUF1254_sf"/>
</dbReference>
<dbReference type="PANTHER" id="PTHR36509">
    <property type="entry name" value="BLL3101 PROTEIN"/>
    <property type="match status" value="1"/>
</dbReference>
<dbReference type="Pfam" id="PF06863">
    <property type="entry name" value="DUF1254"/>
    <property type="match status" value="1"/>
</dbReference>
<keyword evidence="5" id="KW-1185">Reference proteome</keyword>
<feature type="domain" description="DUF1214" evidence="2">
    <location>
        <begin position="336"/>
        <end position="444"/>
    </location>
</feature>
<dbReference type="Gene3D" id="2.60.120.600">
    <property type="entry name" value="Domain of unknown function DUF1214, C-terminal domain"/>
    <property type="match status" value="1"/>
</dbReference>
<dbReference type="InterPro" id="IPR037049">
    <property type="entry name" value="DUF1214_C_sf"/>
</dbReference>
<name>A0A0H5DPM2_9BACT</name>
<evidence type="ECO:0000313" key="4">
    <source>
        <dbReference type="EMBL" id="CRX38521.1"/>
    </source>
</evidence>
<feature type="signal peptide" evidence="1">
    <location>
        <begin position="1"/>
        <end position="19"/>
    </location>
</feature>
<dbReference type="Proteomes" id="UP000220251">
    <property type="component" value="Unassembled WGS sequence"/>
</dbReference>
<evidence type="ECO:0000256" key="1">
    <source>
        <dbReference type="SAM" id="SignalP"/>
    </source>
</evidence>
<dbReference type="SUPFAM" id="SSF160935">
    <property type="entry name" value="VPA0735-like"/>
    <property type="match status" value="1"/>
</dbReference>
<protein>
    <submittedName>
        <fullName evidence="4">Uncharacterized protein</fullName>
    </submittedName>
</protein>
<sequence length="460" mass="51592">MFKATGVMLALLMTGVGFAEPMETINEKEAAVYAEEAYILGYPLVMMEMARRAMTASGEAGVDKPTMGQLSHMRTLPDADTPQRPFSNLDLLYSIAWVDLKDEPYLLKIPKIEGRLFLFPLIGAWNEEFFAIAGVGGEGGQFLITGPEWHGKLPEGVVEVKSPTNLVFIPGRLFTSGTEEDLKHVRALQDQIELKPLSHIGEAPLPSVDIVYSPQEMADAVAGVEKMKADEYFKILAGLLQSNPPVREKNTYLSRFKRIGIVPGKDYTTPPFKTRIIAAIEGAKKTAFDKIAARSHETEAWDNTWTYTLSTGSFGDDYLQRAHMAKVGLGANLPRESIYLITDQDQLRRKLTGKDTYILHFSKERLPPVKGMWSITVYDEQGKLVRNKINRHSYSSKDDIRYNFDGSLDLILSQRYPGTDKEGNWLPVPEGKFFVMLRLYLPQKQVLENSWHPPAVASSQ</sequence>
<evidence type="ECO:0000259" key="2">
    <source>
        <dbReference type="Pfam" id="PF06742"/>
    </source>
</evidence>
<dbReference type="OrthoDB" id="40820at2"/>
<dbReference type="Pfam" id="PF06742">
    <property type="entry name" value="DUF1214"/>
    <property type="match status" value="1"/>
</dbReference>
<dbReference type="InterPro" id="IPR010679">
    <property type="entry name" value="DUF1254"/>
</dbReference>
<dbReference type="RefSeq" id="WP_098038379.1">
    <property type="nucleotide sequence ID" value="NZ_CWGJ01000012.1"/>
</dbReference>
<dbReference type="Gene3D" id="2.60.40.1610">
    <property type="entry name" value="Domain of unknown function DUF1254"/>
    <property type="match status" value="1"/>
</dbReference>
<dbReference type="InterPro" id="IPR010621">
    <property type="entry name" value="DUF1214"/>
</dbReference>
<dbReference type="PANTHER" id="PTHR36509:SF2">
    <property type="entry name" value="BLL3101 PROTEIN"/>
    <property type="match status" value="1"/>
</dbReference>
<reference evidence="5" key="1">
    <citation type="submission" date="2015-06" db="EMBL/GenBank/DDBJ databases">
        <authorList>
            <person name="Bertelli C."/>
        </authorList>
    </citation>
    <scope>NUCLEOTIDE SEQUENCE [LARGE SCALE GENOMIC DNA]</scope>
    <source>
        <strain evidence="5">CRIB-30</strain>
    </source>
</reference>
<gene>
    <name evidence="4" type="ORF">ELAC_1179</name>
</gene>
<feature type="domain" description="DUF1254" evidence="3">
    <location>
        <begin position="68"/>
        <end position="196"/>
    </location>
</feature>